<reference evidence="3" key="2">
    <citation type="submission" date="2014-03" db="EMBL/GenBank/DDBJ databases">
        <authorList>
            <person name="Genoscope - CEA"/>
        </authorList>
    </citation>
    <scope>NUCLEOTIDE SEQUENCE</scope>
</reference>
<feature type="domain" description="B30.2/SPRY" evidence="2">
    <location>
        <begin position="114"/>
        <end position="291"/>
    </location>
</feature>
<evidence type="ECO:0000313" key="4">
    <source>
        <dbReference type="Proteomes" id="UP000193380"/>
    </source>
</evidence>
<gene>
    <name evidence="3" type="ORF">GSONMT00022186001</name>
</gene>
<dbReference type="AlphaFoldDB" id="A0A060XGE1"/>
<dbReference type="InterPro" id="IPR043136">
    <property type="entry name" value="B30.2/SPRY_sf"/>
</dbReference>
<dbReference type="PROSITE" id="PS50188">
    <property type="entry name" value="B302_SPRY"/>
    <property type="match status" value="1"/>
</dbReference>
<dbReference type="Gene3D" id="2.60.120.920">
    <property type="match status" value="1"/>
</dbReference>
<dbReference type="InterPro" id="IPR001870">
    <property type="entry name" value="B30.2/SPRY"/>
</dbReference>
<dbReference type="STRING" id="8022.A0A060XGE1"/>
<dbReference type="InterPro" id="IPR003877">
    <property type="entry name" value="SPRY_dom"/>
</dbReference>
<dbReference type="Proteomes" id="UP000193380">
    <property type="component" value="Unassembled WGS sequence"/>
</dbReference>
<feature type="region of interest" description="Disordered" evidence="1">
    <location>
        <begin position="92"/>
        <end position="124"/>
    </location>
</feature>
<dbReference type="InterPro" id="IPR003879">
    <property type="entry name" value="Butyrophylin_SPRY"/>
</dbReference>
<reference evidence="3" key="1">
    <citation type="journal article" date="2014" name="Nat. Commun.">
        <title>The rainbow trout genome provides novel insights into evolution after whole-genome duplication in vertebrates.</title>
        <authorList>
            <person name="Berthelot C."/>
            <person name="Brunet F."/>
            <person name="Chalopin D."/>
            <person name="Juanchich A."/>
            <person name="Bernard M."/>
            <person name="Noel B."/>
            <person name="Bento P."/>
            <person name="Da Silva C."/>
            <person name="Labadie K."/>
            <person name="Alberti A."/>
            <person name="Aury J.M."/>
            <person name="Louis A."/>
            <person name="Dehais P."/>
            <person name="Bardou P."/>
            <person name="Montfort J."/>
            <person name="Klopp C."/>
            <person name="Cabau C."/>
            <person name="Gaspin C."/>
            <person name="Thorgaard G.H."/>
            <person name="Boussaha M."/>
            <person name="Quillet E."/>
            <person name="Guyomard R."/>
            <person name="Galiana D."/>
            <person name="Bobe J."/>
            <person name="Volff J.N."/>
            <person name="Genet C."/>
            <person name="Wincker P."/>
            <person name="Jaillon O."/>
            <person name="Roest Crollius H."/>
            <person name="Guiguen Y."/>
        </authorList>
    </citation>
    <scope>NUCLEOTIDE SEQUENCE [LARGE SCALE GENOMIC DNA]</scope>
</reference>
<protein>
    <recommendedName>
        <fullName evidence="2">B30.2/SPRY domain-containing protein</fullName>
    </recommendedName>
</protein>
<sequence>MRKPIRYRCLDETWTLPVSLRDSCWKVQLTGYPLTKGAAVVHIQHNRTGFVHKVPWLSIGEGQDTELFWDYLTVNEYNLATITMGCLESKTEEQIQSPVDSTTKDKENPSQSETQLKLSPEKDINQARSHEVDVTLDVDTAHPKLKINGNSLQWIDESPQRNIDNENCFNEEPFVLGKMGSPLKTYWEVNVKEKEDWVLGVAKAMANRKGPLAFSPTNGFWVIRLSNGQRLKAMEDEEHVLDKGIPDYRWYIYNKTGHSYIHKVPWLSIGEGQDTALFWDYLTVSYYHQHG</sequence>
<proteinExistence type="predicted"/>
<dbReference type="PANTHER" id="PTHR24103">
    <property type="entry name" value="E3 UBIQUITIN-PROTEIN LIGASE TRIM"/>
    <property type="match status" value="1"/>
</dbReference>
<dbReference type="PaxDb" id="8022-A0A060XGE1"/>
<dbReference type="EMBL" id="FR905094">
    <property type="protein sequence ID" value="CDQ75955.1"/>
    <property type="molecule type" value="Genomic_DNA"/>
</dbReference>
<evidence type="ECO:0000313" key="3">
    <source>
        <dbReference type="EMBL" id="CDQ75955.1"/>
    </source>
</evidence>
<dbReference type="Pfam" id="PF00622">
    <property type="entry name" value="SPRY"/>
    <property type="match status" value="1"/>
</dbReference>
<name>A0A060XGE1_ONCMY</name>
<evidence type="ECO:0000259" key="2">
    <source>
        <dbReference type="PROSITE" id="PS50188"/>
    </source>
</evidence>
<accession>A0A060XGE1</accession>
<dbReference type="InterPro" id="IPR050143">
    <property type="entry name" value="TRIM/RBCC"/>
</dbReference>
<organism evidence="3 4">
    <name type="scientific">Oncorhynchus mykiss</name>
    <name type="common">Rainbow trout</name>
    <name type="synonym">Salmo gairdneri</name>
    <dbReference type="NCBI Taxonomy" id="8022"/>
    <lineage>
        <taxon>Eukaryota</taxon>
        <taxon>Metazoa</taxon>
        <taxon>Chordata</taxon>
        <taxon>Craniata</taxon>
        <taxon>Vertebrata</taxon>
        <taxon>Euteleostomi</taxon>
        <taxon>Actinopterygii</taxon>
        <taxon>Neopterygii</taxon>
        <taxon>Teleostei</taxon>
        <taxon>Protacanthopterygii</taxon>
        <taxon>Salmoniformes</taxon>
        <taxon>Salmonidae</taxon>
        <taxon>Salmoninae</taxon>
        <taxon>Oncorhynchus</taxon>
    </lineage>
</organism>
<dbReference type="PRINTS" id="PR01407">
    <property type="entry name" value="BUTYPHLNCDUF"/>
</dbReference>
<dbReference type="SUPFAM" id="SSF49899">
    <property type="entry name" value="Concanavalin A-like lectins/glucanases"/>
    <property type="match status" value="1"/>
</dbReference>
<dbReference type="InterPro" id="IPR013320">
    <property type="entry name" value="ConA-like_dom_sf"/>
</dbReference>
<evidence type="ECO:0000256" key="1">
    <source>
        <dbReference type="SAM" id="MobiDB-lite"/>
    </source>
</evidence>